<organism evidence="1 2">
    <name type="scientific">Araneus ventricosus</name>
    <name type="common">Orbweaver spider</name>
    <name type="synonym">Epeira ventricosa</name>
    <dbReference type="NCBI Taxonomy" id="182803"/>
    <lineage>
        <taxon>Eukaryota</taxon>
        <taxon>Metazoa</taxon>
        <taxon>Ecdysozoa</taxon>
        <taxon>Arthropoda</taxon>
        <taxon>Chelicerata</taxon>
        <taxon>Arachnida</taxon>
        <taxon>Araneae</taxon>
        <taxon>Araneomorphae</taxon>
        <taxon>Entelegynae</taxon>
        <taxon>Araneoidea</taxon>
        <taxon>Araneidae</taxon>
        <taxon>Araneus</taxon>
    </lineage>
</organism>
<accession>A0A4Y2DV23</accession>
<dbReference type="Proteomes" id="UP000499080">
    <property type="component" value="Unassembled WGS sequence"/>
</dbReference>
<reference evidence="1 2" key="1">
    <citation type="journal article" date="2019" name="Sci. Rep.">
        <title>Orb-weaving spider Araneus ventricosus genome elucidates the spidroin gene catalogue.</title>
        <authorList>
            <person name="Kono N."/>
            <person name="Nakamura H."/>
            <person name="Ohtoshi R."/>
            <person name="Moran D.A.P."/>
            <person name="Shinohara A."/>
            <person name="Yoshida Y."/>
            <person name="Fujiwara M."/>
            <person name="Mori M."/>
            <person name="Tomita M."/>
            <person name="Arakawa K."/>
        </authorList>
    </citation>
    <scope>NUCLEOTIDE SEQUENCE [LARGE SCALE GENOMIC DNA]</scope>
</reference>
<dbReference type="AlphaFoldDB" id="A0A4Y2DV23"/>
<dbReference type="EMBL" id="BGPR01000446">
    <property type="protein sequence ID" value="GBM20710.1"/>
    <property type="molecule type" value="Genomic_DNA"/>
</dbReference>
<keyword evidence="2" id="KW-1185">Reference proteome</keyword>
<evidence type="ECO:0000313" key="1">
    <source>
        <dbReference type="EMBL" id="GBM20710.1"/>
    </source>
</evidence>
<proteinExistence type="predicted"/>
<name>A0A4Y2DV23_ARAVE</name>
<evidence type="ECO:0000313" key="2">
    <source>
        <dbReference type="Proteomes" id="UP000499080"/>
    </source>
</evidence>
<dbReference type="OrthoDB" id="6433382at2759"/>
<gene>
    <name evidence="1" type="ORF">AVEN_105947_1</name>
</gene>
<protein>
    <submittedName>
        <fullName evidence="1">Uncharacterized protein</fullName>
    </submittedName>
</protein>
<sequence length="253" mass="29594">MLLFQTFVVRYKNGEHTVPVTVVLDYKKQTEYVINMSPRAATKTVTLYDFKQKTIAYKDLTNRECFLGRLTYETLSEETDALTKIHSPVERQPKVLSLDPHRSSLTPTEIRNMAGQKTAVFCGKMNTWLVLPRETHTIQKREVDEIDERTFHRHGYHTVRYSHFGRETRRRYRNPASRQFSQRRTRYREDSSTFEIPYFVAKVAKFFAKVRGPDVAAAGHPILTPVKLSSQPEDSHCWEATFHVCNNMVLNEF</sequence>
<comment type="caution">
    <text evidence="1">The sequence shown here is derived from an EMBL/GenBank/DDBJ whole genome shotgun (WGS) entry which is preliminary data.</text>
</comment>